<keyword evidence="2" id="KW-1185">Reference proteome</keyword>
<evidence type="ECO:0000313" key="2">
    <source>
        <dbReference type="Proteomes" id="UP000095283"/>
    </source>
</evidence>
<name>A0A1I7XID1_HETBA</name>
<dbReference type="Proteomes" id="UP000095283">
    <property type="component" value="Unplaced"/>
</dbReference>
<dbReference type="WBParaSite" id="Hba_17079">
    <property type="protein sequence ID" value="Hba_17079"/>
    <property type="gene ID" value="Hba_17079"/>
</dbReference>
<reference evidence="3" key="1">
    <citation type="submission" date="2016-11" db="UniProtKB">
        <authorList>
            <consortium name="WormBaseParasite"/>
        </authorList>
    </citation>
    <scope>IDENTIFICATION</scope>
</reference>
<evidence type="ECO:0000256" key="1">
    <source>
        <dbReference type="SAM" id="MobiDB-lite"/>
    </source>
</evidence>
<feature type="region of interest" description="Disordered" evidence="1">
    <location>
        <begin position="1"/>
        <end position="32"/>
    </location>
</feature>
<evidence type="ECO:0000313" key="3">
    <source>
        <dbReference type="WBParaSite" id="Hba_17079"/>
    </source>
</evidence>
<protein>
    <submittedName>
        <fullName evidence="3">Uncharacterized protein</fullName>
    </submittedName>
</protein>
<accession>A0A1I7XID1</accession>
<proteinExistence type="predicted"/>
<dbReference type="AlphaFoldDB" id="A0A1I7XID1"/>
<sequence>MGTGDRRCRRRGSGCGRLPLARPRGARAGKGVAKAINRPMRGEAHADQLNTYDIYTIFYYPLIHHVFT</sequence>
<organism evidence="2 3">
    <name type="scientific">Heterorhabditis bacteriophora</name>
    <name type="common">Entomopathogenic nematode worm</name>
    <dbReference type="NCBI Taxonomy" id="37862"/>
    <lineage>
        <taxon>Eukaryota</taxon>
        <taxon>Metazoa</taxon>
        <taxon>Ecdysozoa</taxon>
        <taxon>Nematoda</taxon>
        <taxon>Chromadorea</taxon>
        <taxon>Rhabditida</taxon>
        <taxon>Rhabditina</taxon>
        <taxon>Rhabditomorpha</taxon>
        <taxon>Strongyloidea</taxon>
        <taxon>Heterorhabditidae</taxon>
        <taxon>Heterorhabditis</taxon>
    </lineage>
</organism>